<keyword evidence="2" id="KW-0328">Glycosyltransferase</keyword>
<dbReference type="GO" id="GO:0005886">
    <property type="term" value="C:plasma membrane"/>
    <property type="evidence" value="ECO:0007669"/>
    <property type="project" value="TreeGrafter"/>
</dbReference>
<dbReference type="Proteomes" id="UP000461409">
    <property type="component" value="Unassembled WGS sequence"/>
</dbReference>
<feature type="region of interest" description="Disordered" evidence="16">
    <location>
        <begin position="1"/>
        <end position="21"/>
    </location>
</feature>
<dbReference type="GO" id="GO:0032153">
    <property type="term" value="C:cell division site"/>
    <property type="evidence" value="ECO:0007669"/>
    <property type="project" value="TreeGrafter"/>
</dbReference>
<proteinExistence type="inferred from homology"/>
<reference evidence="18 19" key="2">
    <citation type="submission" date="2020-02" db="EMBL/GenBank/DDBJ databases">
        <title>Erythrobacter dongmakensis sp. nov., isolated from a tidal mudflat.</title>
        <authorList>
            <person name="Kim I.S."/>
        </authorList>
    </citation>
    <scope>NUCLEOTIDE SEQUENCE [LARGE SCALE GENOMIC DNA]</scope>
    <source>
        <strain evidence="18 19">GH3-10</strain>
    </source>
</reference>
<comment type="caution">
    <text evidence="18">The sequence shown here is derived from an EMBL/GenBank/DDBJ whole genome shotgun (WGS) entry which is preliminary data.</text>
</comment>
<keyword evidence="5" id="KW-0133">Cell shape</keyword>
<feature type="transmembrane region" description="Helical" evidence="17">
    <location>
        <begin position="78"/>
        <end position="97"/>
    </location>
</feature>
<evidence type="ECO:0000256" key="13">
    <source>
        <dbReference type="ARBA" id="ARBA00041418"/>
    </source>
</evidence>
<feature type="transmembrane region" description="Helical" evidence="17">
    <location>
        <begin position="326"/>
        <end position="351"/>
    </location>
</feature>
<feature type="transmembrane region" description="Helical" evidence="17">
    <location>
        <begin position="40"/>
        <end position="58"/>
    </location>
</feature>
<evidence type="ECO:0000256" key="10">
    <source>
        <dbReference type="ARBA" id="ARBA00033270"/>
    </source>
</evidence>
<sequence length="408" mass="45345">MNTPPIYIPRGGQESEKRTPRYQQDRKRELRIWWREIDRWLLFFVLLLMAVGTLAVAAASPASAHRLSTSEESLPDLYFFWAHIRWQALGLLVLIGTSLLPRELMRRGAIVMAGFMLLLLFLVPFVGYEVNGAKRWIRFGMGVQPSEFLKPAFAVTLAWILSWKLRDPKLPVIGISGALVGLVTVLLMAQPNLGAAILFIGTWLVMVMLAGLPLQRIGMLLGAGVAGMLAAYLFYDNARHRIDSFFGGPTAYDHVDLANRTLTAGGWTGSGFWLGENKLRLPEAHTDYIFSVIGEELGLIICALIVLLYLAIILRVLIRLVDEDRLFIILAASGLIAFFGGQAFINILVNLQLFPSKGMTLPLVSYGGSSTIAQCFTIGLLLAVTRRNPFLAREPFDVRDALEKEDDL</sequence>
<dbReference type="EMBL" id="WUBR01000001">
    <property type="protein sequence ID" value="MWV27391.1"/>
    <property type="molecule type" value="Genomic_DNA"/>
</dbReference>
<keyword evidence="8 17" id="KW-0472">Membrane</keyword>
<evidence type="ECO:0000256" key="5">
    <source>
        <dbReference type="ARBA" id="ARBA00022960"/>
    </source>
</evidence>
<evidence type="ECO:0000256" key="17">
    <source>
        <dbReference type="SAM" id="Phobius"/>
    </source>
</evidence>
<evidence type="ECO:0000256" key="11">
    <source>
        <dbReference type="ARBA" id="ARBA00038053"/>
    </source>
</evidence>
<dbReference type="GO" id="GO:0051301">
    <property type="term" value="P:cell division"/>
    <property type="evidence" value="ECO:0007669"/>
    <property type="project" value="UniProtKB-KW"/>
</dbReference>
<evidence type="ECO:0000256" key="1">
    <source>
        <dbReference type="ARBA" id="ARBA00004141"/>
    </source>
</evidence>
<dbReference type="InterPro" id="IPR001182">
    <property type="entry name" value="FtsW/RodA"/>
</dbReference>
<evidence type="ECO:0000256" key="2">
    <source>
        <dbReference type="ARBA" id="ARBA00022676"/>
    </source>
</evidence>
<evidence type="ECO:0000313" key="18">
    <source>
        <dbReference type="EMBL" id="MWV27391.1"/>
    </source>
</evidence>
<evidence type="ECO:0000256" key="15">
    <source>
        <dbReference type="ARBA" id="ARBA00049902"/>
    </source>
</evidence>
<dbReference type="GO" id="GO:0008955">
    <property type="term" value="F:peptidoglycan glycosyltransferase activity"/>
    <property type="evidence" value="ECO:0007669"/>
    <property type="project" value="UniProtKB-EC"/>
</dbReference>
<comment type="subcellular location">
    <subcellularLocation>
        <location evidence="1">Membrane</location>
        <topology evidence="1">Multi-pass membrane protein</topology>
    </subcellularLocation>
</comment>
<evidence type="ECO:0000256" key="9">
    <source>
        <dbReference type="ARBA" id="ARBA00032370"/>
    </source>
</evidence>
<dbReference type="GO" id="GO:0008360">
    <property type="term" value="P:regulation of cell shape"/>
    <property type="evidence" value="ECO:0007669"/>
    <property type="project" value="UniProtKB-KW"/>
</dbReference>
<feature type="transmembrane region" description="Helical" evidence="17">
    <location>
        <begin position="148"/>
        <end position="165"/>
    </location>
</feature>
<evidence type="ECO:0000256" key="6">
    <source>
        <dbReference type="ARBA" id="ARBA00022984"/>
    </source>
</evidence>
<keyword evidence="7 17" id="KW-1133">Transmembrane helix</keyword>
<keyword evidence="3" id="KW-0808">Transferase</keyword>
<evidence type="ECO:0000256" key="4">
    <source>
        <dbReference type="ARBA" id="ARBA00022692"/>
    </source>
</evidence>
<evidence type="ECO:0000256" key="12">
    <source>
        <dbReference type="ARBA" id="ARBA00041185"/>
    </source>
</evidence>
<evidence type="ECO:0000256" key="7">
    <source>
        <dbReference type="ARBA" id="ARBA00022989"/>
    </source>
</evidence>
<gene>
    <name evidence="18" type="ORF">GRF63_05685</name>
</gene>
<keyword evidence="18" id="KW-0132">Cell division</keyword>
<dbReference type="EC" id="2.4.99.28" evidence="14"/>
<evidence type="ECO:0000313" key="19">
    <source>
        <dbReference type="Proteomes" id="UP000461409"/>
    </source>
</evidence>
<dbReference type="PANTHER" id="PTHR30474">
    <property type="entry name" value="CELL CYCLE PROTEIN"/>
    <property type="match status" value="1"/>
</dbReference>
<reference evidence="18 19" key="1">
    <citation type="submission" date="2019-12" db="EMBL/GenBank/DDBJ databases">
        <authorList>
            <person name="Lee S.D."/>
        </authorList>
    </citation>
    <scope>NUCLEOTIDE SEQUENCE [LARGE SCALE GENOMIC DNA]</scope>
    <source>
        <strain evidence="18 19">GH3-10</strain>
    </source>
</reference>
<comment type="similarity">
    <text evidence="11">Belongs to the SEDS family. FtsW subfamily.</text>
</comment>
<dbReference type="GO" id="GO:0015648">
    <property type="term" value="F:lipid-linked peptidoglycan transporter activity"/>
    <property type="evidence" value="ECO:0007669"/>
    <property type="project" value="TreeGrafter"/>
</dbReference>
<feature type="transmembrane region" description="Helical" evidence="17">
    <location>
        <begin position="363"/>
        <end position="384"/>
    </location>
</feature>
<organism evidence="18 19">
    <name type="scientific">Aurantiacibacter rhizosphaerae</name>
    <dbReference type="NCBI Taxonomy" id="2691582"/>
    <lineage>
        <taxon>Bacteria</taxon>
        <taxon>Pseudomonadati</taxon>
        <taxon>Pseudomonadota</taxon>
        <taxon>Alphaproteobacteria</taxon>
        <taxon>Sphingomonadales</taxon>
        <taxon>Erythrobacteraceae</taxon>
        <taxon>Aurantiacibacter</taxon>
    </lineage>
</organism>
<keyword evidence="4 17" id="KW-0812">Transmembrane</keyword>
<comment type="catalytic activity">
    <reaction evidence="15">
        <text>[GlcNAc-(1-&gt;4)-Mur2Ac(oyl-L-Ala-gamma-D-Glu-L-Lys-D-Ala-D-Ala)](n)-di-trans,octa-cis-undecaprenyl diphosphate + beta-D-GlcNAc-(1-&gt;4)-Mur2Ac(oyl-L-Ala-gamma-D-Glu-L-Lys-D-Ala-D-Ala)-di-trans,octa-cis-undecaprenyl diphosphate = [GlcNAc-(1-&gt;4)-Mur2Ac(oyl-L-Ala-gamma-D-Glu-L-Lys-D-Ala-D-Ala)](n+1)-di-trans,octa-cis-undecaprenyl diphosphate + di-trans,octa-cis-undecaprenyl diphosphate + H(+)</text>
        <dbReference type="Rhea" id="RHEA:23708"/>
        <dbReference type="Rhea" id="RHEA-COMP:9602"/>
        <dbReference type="Rhea" id="RHEA-COMP:9603"/>
        <dbReference type="ChEBI" id="CHEBI:15378"/>
        <dbReference type="ChEBI" id="CHEBI:58405"/>
        <dbReference type="ChEBI" id="CHEBI:60033"/>
        <dbReference type="ChEBI" id="CHEBI:78435"/>
        <dbReference type="EC" id="2.4.99.28"/>
    </reaction>
</comment>
<evidence type="ECO:0000256" key="3">
    <source>
        <dbReference type="ARBA" id="ARBA00022679"/>
    </source>
</evidence>
<dbReference type="Pfam" id="PF01098">
    <property type="entry name" value="FTSW_RODA_SPOVE"/>
    <property type="match status" value="1"/>
</dbReference>
<keyword evidence="18" id="KW-0131">Cell cycle</keyword>
<evidence type="ECO:0000256" key="8">
    <source>
        <dbReference type="ARBA" id="ARBA00023136"/>
    </source>
</evidence>
<name>A0A844XAA7_9SPHN</name>
<dbReference type="GO" id="GO:0009252">
    <property type="term" value="P:peptidoglycan biosynthetic process"/>
    <property type="evidence" value="ECO:0007669"/>
    <property type="project" value="UniProtKB-KW"/>
</dbReference>
<dbReference type="RefSeq" id="WP_160484962.1">
    <property type="nucleotide sequence ID" value="NZ_WUBR01000001.1"/>
</dbReference>
<feature type="transmembrane region" description="Helical" evidence="17">
    <location>
        <begin position="217"/>
        <end position="235"/>
    </location>
</feature>
<accession>A0A844XAA7</accession>
<evidence type="ECO:0000256" key="16">
    <source>
        <dbReference type="SAM" id="MobiDB-lite"/>
    </source>
</evidence>
<protein>
    <recommendedName>
        <fullName evidence="12">Probable peptidoglycan glycosyltransferase FtsW</fullName>
        <ecNumber evidence="14">2.4.99.28</ecNumber>
    </recommendedName>
    <alternativeName>
        <fullName evidence="13">Cell division protein FtsW</fullName>
    </alternativeName>
    <alternativeName>
        <fullName evidence="10">Cell wall polymerase</fullName>
    </alternativeName>
    <alternativeName>
        <fullName evidence="9">Peptidoglycan polymerase</fullName>
    </alternativeName>
</protein>
<dbReference type="PANTHER" id="PTHR30474:SF2">
    <property type="entry name" value="PEPTIDOGLYCAN GLYCOSYLTRANSFERASE FTSW-RELATED"/>
    <property type="match status" value="1"/>
</dbReference>
<keyword evidence="6" id="KW-0573">Peptidoglycan synthesis</keyword>
<feature type="transmembrane region" description="Helical" evidence="17">
    <location>
        <begin position="195"/>
        <end position="212"/>
    </location>
</feature>
<keyword evidence="19" id="KW-1185">Reference proteome</keyword>
<feature type="transmembrane region" description="Helical" evidence="17">
    <location>
        <begin position="172"/>
        <end position="189"/>
    </location>
</feature>
<feature type="transmembrane region" description="Helical" evidence="17">
    <location>
        <begin position="109"/>
        <end position="128"/>
    </location>
</feature>
<evidence type="ECO:0000256" key="14">
    <source>
        <dbReference type="ARBA" id="ARBA00044770"/>
    </source>
</evidence>
<dbReference type="AlphaFoldDB" id="A0A844XAA7"/>
<feature type="transmembrane region" description="Helical" evidence="17">
    <location>
        <begin position="288"/>
        <end position="314"/>
    </location>
</feature>